<dbReference type="GO" id="GO:0003697">
    <property type="term" value="F:single-stranded DNA binding"/>
    <property type="evidence" value="ECO:0007669"/>
    <property type="project" value="InterPro"/>
</dbReference>
<dbReference type="NCBIfam" id="TIGR00621">
    <property type="entry name" value="ssb"/>
    <property type="match status" value="1"/>
</dbReference>
<dbReference type="InterPro" id="IPR011344">
    <property type="entry name" value="ssDNA-bd"/>
</dbReference>
<evidence type="ECO:0000256" key="1">
    <source>
        <dbReference type="ARBA" id="ARBA00023125"/>
    </source>
</evidence>
<dbReference type="AlphaFoldDB" id="A0A4Q7NSB1"/>
<protein>
    <recommendedName>
        <fullName evidence="3">Single-stranded DNA-binding protein</fullName>
    </recommendedName>
</protein>
<dbReference type="GO" id="GO:0006260">
    <property type="term" value="P:DNA replication"/>
    <property type="evidence" value="ECO:0007669"/>
    <property type="project" value="InterPro"/>
</dbReference>
<accession>A0A4Q7NSB1</accession>
<dbReference type="CDD" id="cd04496">
    <property type="entry name" value="SSB_OBF"/>
    <property type="match status" value="1"/>
</dbReference>
<dbReference type="Pfam" id="PF00436">
    <property type="entry name" value="SSB"/>
    <property type="match status" value="1"/>
</dbReference>
<evidence type="ECO:0000256" key="3">
    <source>
        <dbReference type="RuleBase" id="RU000524"/>
    </source>
</evidence>
<sequence length="166" mass="17630">MNDAYVTLVGNLTSDCRHGETEEGVPRTNFGLAHTPRRRLRDGSWADGDTTFYSVTCWRDLAVNAANSLRKGDPVVVRGTLRSREWTSGERSGTALELSADTVGHDLSRGSTHFRRAERKERTAEPEAVAALPVETIDAAEAADAVGGLRGGTHQGELVGAAAAGG</sequence>
<proteinExistence type="predicted"/>
<evidence type="ECO:0000256" key="4">
    <source>
        <dbReference type="SAM" id="MobiDB-lite"/>
    </source>
</evidence>
<comment type="caution">
    <text evidence="5">The sequence shown here is derived from an EMBL/GenBank/DDBJ whole genome shotgun (WGS) entry which is preliminary data.</text>
</comment>
<reference evidence="5 6" key="1">
    <citation type="submission" date="2019-02" db="EMBL/GenBank/DDBJ databases">
        <title>Genomic Encyclopedia of Type Strains, Phase IV (KMG-IV): sequencing the most valuable type-strain genomes for metagenomic binning, comparative biology and taxonomic classification.</title>
        <authorList>
            <person name="Goeker M."/>
        </authorList>
    </citation>
    <scope>NUCLEOTIDE SEQUENCE [LARGE SCALE GENOMIC DNA]</scope>
    <source>
        <strain evidence="5 6">DSM 45622</strain>
    </source>
</reference>
<dbReference type="InterPro" id="IPR012340">
    <property type="entry name" value="NA-bd_OB-fold"/>
</dbReference>
<dbReference type="InterPro" id="IPR000424">
    <property type="entry name" value="Primosome_PriB/ssb"/>
</dbReference>
<evidence type="ECO:0000313" key="6">
    <source>
        <dbReference type="Proteomes" id="UP000293638"/>
    </source>
</evidence>
<organism evidence="5 6">
    <name type="scientific">Motilibacter rhizosphaerae</name>
    <dbReference type="NCBI Taxonomy" id="598652"/>
    <lineage>
        <taxon>Bacteria</taxon>
        <taxon>Bacillati</taxon>
        <taxon>Actinomycetota</taxon>
        <taxon>Actinomycetes</taxon>
        <taxon>Motilibacterales</taxon>
        <taxon>Motilibacteraceae</taxon>
        <taxon>Motilibacter</taxon>
    </lineage>
</organism>
<gene>
    <name evidence="5" type="ORF">EV189_1610</name>
</gene>
<dbReference type="PROSITE" id="PS50935">
    <property type="entry name" value="SSB"/>
    <property type="match status" value="1"/>
</dbReference>
<dbReference type="SUPFAM" id="SSF50249">
    <property type="entry name" value="Nucleic acid-binding proteins"/>
    <property type="match status" value="1"/>
</dbReference>
<keyword evidence="6" id="KW-1185">Reference proteome</keyword>
<evidence type="ECO:0000256" key="2">
    <source>
        <dbReference type="PROSITE-ProRule" id="PRU00252"/>
    </source>
</evidence>
<dbReference type="Gene3D" id="2.40.50.140">
    <property type="entry name" value="Nucleic acid-binding proteins"/>
    <property type="match status" value="1"/>
</dbReference>
<dbReference type="RefSeq" id="WP_165400191.1">
    <property type="nucleotide sequence ID" value="NZ_SGXD01000002.1"/>
</dbReference>
<keyword evidence="1 2" id="KW-0238">DNA-binding</keyword>
<dbReference type="EMBL" id="SGXD01000002">
    <property type="protein sequence ID" value="RZS89834.1"/>
    <property type="molecule type" value="Genomic_DNA"/>
</dbReference>
<evidence type="ECO:0000313" key="5">
    <source>
        <dbReference type="EMBL" id="RZS89834.1"/>
    </source>
</evidence>
<dbReference type="Proteomes" id="UP000293638">
    <property type="component" value="Unassembled WGS sequence"/>
</dbReference>
<name>A0A4Q7NSB1_9ACTN</name>
<feature type="region of interest" description="Disordered" evidence="4">
    <location>
        <begin position="107"/>
        <end position="126"/>
    </location>
</feature>